<proteinExistence type="predicted"/>
<dbReference type="Proteomes" id="UP001500751">
    <property type="component" value="Unassembled WGS sequence"/>
</dbReference>
<comment type="caution">
    <text evidence="2">The sequence shown here is derived from an EMBL/GenBank/DDBJ whole genome shotgun (WGS) entry which is preliminary data.</text>
</comment>
<feature type="compositionally biased region" description="Polar residues" evidence="1">
    <location>
        <begin position="10"/>
        <end position="23"/>
    </location>
</feature>
<accession>A0ABP5GUM9</accession>
<evidence type="ECO:0000256" key="1">
    <source>
        <dbReference type="SAM" id="MobiDB-lite"/>
    </source>
</evidence>
<evidence type="ECO:0000313" key="3">
    <source>
        <dbReference type="Proteomes" id="UP001500751"/>
    </source>
</evidence>
<dbReference type="RefSeq" id="WP_344669739.1">
    <property type="nucleotide sequence ID" value="NZ_BAAAQN010000050.1"/>
</dbReference>
<gene>
    <name evidence="2" type="ORF">GCM10009839_67420</name>
</gene>
<dbReference type="EMBL" id="BAAAQN010000050">
    <property type="protein sequence ID" value="GAA2051101.1"/>
    <property type="molecule type" value="Genomic_DNA"/>
</dbReference>
<feature type="region of interest" description="Disordered" evidence="1">
    <location>
        <begin position="1"/>
        <end position="51"/>
    </location>
</feature>
<dbReference type="PANTHER" id="PTHR47197:SF3">
    <property type="entry name" value="DIHYDRO-HEME D1 DEHYDROGENASE"/>
    <property type="match status" value="1"/>
</dbReference>
<dbReference type="SUPFAM" id="SSF50974">
    <property type="entry name" value="Nitrous oxide reductase, N-terminal domain"/>
    <property type="match status" value="1"/>
</dbReference>
<dbReference type="InterPro" id="IPR015943">
    <property type="entry name" value="WD40/YVTN_repeat-like_dom_sf"/>
</dbReference>
<name>A0ABP5GUM9_9ACTN</name>
<dbReference type="InterPro" id="IPR011045">
    <property type="entry name" value="N2O_reductase_N"/>
</dbReference>
<evidence type="ECO:0000313" key="2">
    <source>
        <dbReference type="EMBL" id="GAA2051101.1"/>
    </source>
</evidence>
<organism evidence="2 3">
    <name type="scientific">Catenulispora yoronensis</name>
    <dbReference type="NCBI Taxonomy" id="450799"/>
    <lineage>
        <taxon>Bacteria</taxon>
        <taxon>Bacillati</taxon>
        <taxon>Actinomycetota</taxon>
        <taxon>Actinomycetes</taxon>
        <taxon>Catenulisporales</taxon>
        <taxon>Catenulisporaceae</taxon>
        <taxon>Catenulispora</taxon>
    </lineage>
</organism>
<reference evidence="3" key="1">
    <citation type="journal article" date="2019" name="Int. J. Syst. Evol. Microbiol.">
        <title>The Global Catalogue of Microorganisms (GCM) 10K type strain sequencing project: providing services to taxonomists for standard genome sequencing and annotation.</title>
        <authorList>
            <consortium name="The Broad Institute Genomics Platform"/>
            <consortium name="The Broad Institute Genome Sequencing Center for Infectious Disease"/>
            <person name="Wu L."/>
            <person name="Ma J."/>
        </authorList>
    </citation>
    <scope>NUCLEOTIDE SEQUENCE [LARGE SCALE GENOMIC DNA]</scope>
    <source>
        <strain evidence="3">JCM 16014</strain>
    </source>
</reference>
<protein>
    <submittedName>
        <fullName evidence="2">YncE family protein</fullName>
    </submittedName>
</protein>
<dbReference type="PANTHER" id="PTHR47197">
    <property type="entry name" value="PROTEIN NIRF"/>
    <property type="match status" value="1"/>
</dbReference>
<dbReference type="Gene3D" id="2.130.10.10">
    <property type="entry name" value="YVTN repeat-like/Quinoprotein amine dehydrogenase"/>
    <property type="match status" value="2"/>
</dbReference>
<dbReference type="InterPro" id="IPR051200">
    <property type="entry name" value="Host-pathogen_enzymatic-act"/>
</dbReference>
<keyword evidence="3" id="KW-1185">Reference proteome</keyword>
<sequence length="445" mass="47127">MPRRLHRITSTRLTPARLTSTRLTPARLTSARPTSPRPTGGEHADRATQSGRAARVLAAGTLVASALAVAPGAAADSGMRDVLVVGNSQAGTVSFVDGRTFANLGSIDVVPDLAQRMFEIDINPVWLAGYQAVKAVEGGDRFVDDATVSPDGHTLYVSRGNLDDVAAFDLATHTELWHTRLAGFHADHAALSPDGTRYVVSATTAQEAQVVDTANGAVVGSFATGTYPHQNDYSADGAYIYNSSIGITSLPQSLEWAKGSFQLTKVDARTLQVVQTWEFPHGIRPNEIAADGHTFYADLSYLNGFVKYDLSTSKILNTVQMPYASGGNTMKPDNYPKNSAHHGLALSGDGSKLCDVGTIDDYTAIVATAGLTTSGMVAYPAGALPYWGQTSVDGRYCFVSLSNRGEVSVVDYTTATEVARVPVGAFPQRERIAKIASSVVGDLNP</sequence>